<dbReference type="RefSeq" id="WP_364598861.1">
    <property type="nucleotide sequence ID" value="NZ_JBFAQK010000047.1"/>
</dbReference>
<evidence type="ECO:0000313" key="2">
    <source>
        <dbReference type="EMBL" id="MEV4684235.1"/>
    </source>
</evidence>
<feature type="transmembrane region" description="Helical" evidence="1">
    <location>
        <begin position="28"/>
        <end position="56"/>
    </location>
</feature>
<keyword evidence="1" id="KW-0472">Membrane</keyword>
<evidence type="ECO:0000313" key="3">
    <source>
        <dbReference type="Proteomes" id="UP001552521"/>
    </source>
</evidence>
<keyword evidence="3" id="KW-1185">Reference proteome</keyword>
<organism evidence="2 3">
    <name type="scientific">Streptomyces kurssanovii</name>
    <dbReference type="NCBI Taxonomy" id="67312"/>
    <lineage>
        <taxon>Bacteria</taxon>
        <taxon>Bacillati</taxon>
        <taxon>Actinomycetota</taxon>
        <taxon>Actinomycetes</taxon>
        <taxon>Kitasatosporales</taxon>
        <taxon>Streptomycetaceae</taxon>
        <taxon>Streptomyces</taxon>
    </lineage>
</organism>
<dbReference type="Proteomes" id="UP001552521">
    <property type="component" value="Unassembled WGS sequence"/>
</dbReference>
<protein>
    <submittedName>
        <fullName evidence="2">Uncharacterized protein</fullName>
    </submittedName>
</protein>
<accession>A0ABV3I059</accession>
<name>A0ABV3I059_9ACTN</name>
<gene>
    <name evidence="2" type="ORF">AB0K36_26090</name>
</gene>
<keyword evidence="1" id="KW-1133">Transmembrane helix</keyword>
<dbReference type="EMBL" id="JBFAQK010000047">
    <property type="protein sequence ID" value="MEV4684235.1"/>
    <property type="molecule type" value="Genomic_DNA"/>
</dbReference>
<evidence type="ECO:0000256" key="1">
    <source>
        <dbReference type="SAM" id="Phobius"/>
    </source>
</evidence>
<sequence length="58" mass="6362">MNDRDCYEADYQDALTQAERVVRFSWKVIATACAASLAVLALCFIAWVGLSFGIAAMD</sequence>
<reference evidence="2 3" key="1">
    <citation type="submission" date="2024-06" db="EMBL/GenBank/DDBJ databases">
        <title>The Natural Products Discovery Center: Release of the First 8490 Sequenced Strains for Exploring Actinobacteria Biosynthetic Diversity.</title>
        <authorList>
            <person name="Kalkreuter E."/>
            <person name="Kautsar S.A."/>
            <person name="Yang D."/>
            <person name="Bader C.D."/>
            <person name="Teijaro C.N."/>
            <person name="Fluegel L."/>
            <person name="Davis C.M."/>
            <person name="Simpson J.R."/>
            <person name="Lauterbach L."/>
            <person name="Steele A.D."/>
            <person name="Gui C."/>
            <person name="Meng S."/>
            <person name="Li G."/>
            <person name="Viehrig K."/>
            <person name="Ye F."/>
            <person name="Su P."/>
            <person name="Kiefer A.F."/>
            <person name="Nichols A."/>
            <person name="Cepeda A.J."/>
            <person name="Yan W."/>
            <person name="Fan B."/>
            <person name="Jiang Y."/>
            <person name="Adhikari A."/>
            <person name="Zheng C.-J."/>
            <person name="Schuster L."/>
            <person name="Cowan T.M."/>
            <person name="Smanski M.J."/>
            <person name="Chevrette M.G."/>
            <person name="De Carvalho L.P.S."/>
            <person name="Shen B."/>
        </authorList>
    </citation>
    <scope>NUCLEOTIDE SEQUENCE [LARGE SCALE GENOMIC DNA]</scope>
    <source>
        <strain evidence="2 3">NPDC049344</strain>
    </source>
</reference>
<keyword evidence="1" id="KW-0812">Transmembrane</keyword>
<comment type="caution">
    <text evidence="2">The sequence shown here is derived from an EMBL/GenBank/DDBJ whole genome shotgun (WGS) entry which is preliminary data.</text>
</comment>
<proteinExistence type="predicted"/>